<evidence type="ECO:0000256" key="3">
    <source>
        <dbReference type="ARBA" id="ARBA00023163"/>
    </source>
</evidence>
<dbReference type="InterPro" id="IPR036388">
    <property type="entry name" value="WH-like_DNA-bd_sf"/>
</dbReference>
<evidence type="ECO:0000256" key="2">
    <source>
        <dbReference type="ARBA" id="ARBA00023125"/>
    </source>
</evidence>
<dbReference type="SUPFAM" id="SSF46785">
    <property type="entry name" value="Winged helix' DNA-binding domain"/>
    <property type="match status" value="1"/>
</dbReference>
<feature type="domain" description="HTH gntR-type" evidence="4">
    <location>
        <begin position="23"/>
        <end position="90"/>
    </location>
</feature>
<accession>A0AAU7JLH0</accession>
<dbReference type="Gene3D" id="1.10.10.10">
    <property type="entry name" value="Winged helix-like DNA-binding domain superfamily/Winged helix DNA-binding domain"/>
    <property type="match status" value="1"/>
</dbReference>
<organism evidence="5">
    <name type="scientific">Alsobacter sp. KACC 23698</name>
    <dbReference type="NCBI Taxonomy" id="3149229"/>
    <lineage>
        <taxon>Bacteria</taxon>
        <taxon>Pseudomonadati</taxon>
        <taxon>Pseudomonadota</taxon>
        <taxon>Alphaproteobacteria</taxon>
        <taxon>Hyphomicrobiales</taxon>
        <taxon>Alsobacteraceae</taxon>
        <taxon>Alsobacter</taxon>
    </lineage>
</organism>
<dbReference type="GO" id="GO:0003700">
    <property type="term" value="F:DNA-binding transcription factor activity"/>
    <property type="evidence" value="ECO:0007669"/>
    <property type="project" value="InterPro"/>
</dbReference>
<dbReference type="SUPFAM" id="SSF48008">
    <property type="entry name" value="GntR ligand-binding domain-like"/>
    <property type="match status" value="1"/>
</dbReference>
<dbReference type="InterPro" id="IPR000524">
    <property type="entry name" value="Tscrpt_reg_HTH_GntR"/>
</dbReference>
<dbReference type="InterPro" id="IPR008920">
    <property type="entry name" value="TF_FadR/GntR_C"/>
</dbReference>
<dbReference type="EMBL" id="CP157484">
    <property type="protein sequence ID" value="XBO41065.1"/>
    <property type="molecule type" value="Genomic_DNA"/>
</dbReference>
<evidence type="ECO:0000256" key="1">
    <source>
        <dbReference type="ARBA" id="ARBA00023015"/>
    </source>
</evidence>
<reference evidence="5" key="1">
    <citation type="submission" date="2024-05" db="EMBL/GenBank/DDBJ databases">
        <authorList>
            <person name="Kim S."/>
            <person name="Heo J."/>
            <person name="Choi H."/>
            <person name="Choi Y."/>
            <person name="Kwon S.-W."/>
            <person name="Kim Y."/>
        </authorList>
    </citation>
    <scope>NUCLEOTIDE SEQUENCE</scope>
    <source>
        <strain evidence="5">KACC 23698</strain>
    </source>
</reference>
<dbReference type="PANTHER" id="PTHR43537">
    <property type="entry name" value="TRANSCRIPTIONAL REGULATOR, GNTR FAMILY"/>
    <property type="match status" value="1"/>
</dbReference>
<evidence type="ECO:0000313" key="5">
    <source>
        <dbReference type="EMBL" id="XBO41065.1"/>
    </source>
</evidence>
<name>A0AAU7JLH0_9HYPH</name>
<dbReference type="SMART" id="SM00895">
    <property type="entry name" value="FCD"/>
    <property type="match status" value="1"/>
</dbReference>
<dbReference type="SMART" id="SM00345">
    <property type="entry name" value="HTH_GNTR"/>
    <property type="match status" value="1"/>
</dbReference>
<dbReference type="Pfam" id="PF07729">
    <property type="entry name" value="FCD"/>
    <property type="match status" value="1"/>
</dbReference>
<keyword evidence="2" id="KW-0238">DNA-binding</keyword>
<sequence length="239" mass="26225">MSALPPASSTLPVLPSARLERGRQAAPQVFEWLRGSIIDLSLPPGTVLSRADLAQQFGVSSTPVRDALMRLQEEGLVDVFPQHATVVSPIDIRAVNQAHFLRRSLEIETVRTVARAPSGDLAERLGRSVARMQAMFELQDFEGFAIEDESFHRQLFEAAGVPDLWPLVRSRSGHLDRLRRLHLPSPGKGEAILKDHAAVVAAIAAADPDAAEACMRRHLAGTVANLDDIRTRHPDYLRS</sequence>
<dbReference type="RefSeq" id="WP_406857917.1">
    <property type="nucleotide sequence ID" value="NZ_CP157484.1"/>
</dbReference>
<dbReference type="CDD" id="cd07377">
    <property type="entry name" value="WHTH_GntR"/>
    <property type="match status" value="1"/>
</dbReference>
<protein>
    <submittedName>
        <fullName evidence="5">GntR family transcriptional regulator</fullName>
    </submittedName>
</protein>
<keyword evidence="1" id="KW-0805">Transcription regulation</keyword>
<evidence type="ECO:0000259" key="4">
    <source>
        <dbReference type="PROSITE" id="PS50949"/>
    </source>
</evidence>
<dbReference type="PANTHER" id="PTHR43537:SF45">
    <property type="entry name" value="GNTR FAMILY REGULATORY PROTEIN"/>
    <property type="match status" value="1"/>
</dbReference>
<dbReference type="Pfam" id="PF00392">
    <property type="entry name" value="GntR"/>
    <property type="match status" value="1"/>
</dbReference>
<dbReference type="GO" id="GO:0003677">
    <property type="term" value="F:DNA binding"/>
    <property type="evidence" value="ECO:0007669"/>
    <property type="project" value="UniProtKB-KW"/>
</dbReference>
<dbReference type="AlphaFoldDB" id="A0AAU7JLH0"/>
<gene>
    <name evidence="5" type="ORF">ABEG18_09980</name>
</gene>
<proteinExistence type="predicted"/>
<dbReference type="InterPro" id="IPR011711">
    <property type="entry name" value="GntR_C"/>
</dbReference>
<dbReference type="Gene3D" id="1.20.120.530">
    <property type="entry name" value="GntR ligand-binding domain-like"/>
    <property type="match status" value="1"/>
</dbReference>
<dbReference type="InterPro" id="IPR036390">
    <property type="entry name" value="WH_DNA-bd_sf"/>
</dbReference>
<dbReference type="PROSITE" id="PS50949">
    <property type="entry name" value="HTH_GNTR"/>
    <property type="match status" value="1"/>
</dbReference>
<keyword evidence="3" id="KW-0804">Transcription</keyword>